<protein>
    <recommendedName>
        <fullName evidence="2">DUF4412 domain-containing protein</fullName>
    </recommendedName>
</protein>
<proteinExistence type="predicted"/>
<evidence type="ECO:0008006" key="2">
    <source>
        <dbReference type="Google" id="ProtNLM"/>
    </source>
</evidence>
<sequence>MKKYLTIMTIAASAHCHAVDFNDVKTPFFAIVEVTDGVTPRDFELRYDGESQSSLKGEAPTGAPGNLRMVGNSKDMTYFFWVENDPRKVVMTMDEKQFATNLGIDLSSIKENSTNLGKKEFIGIECTHWRKDIQITHQGKEPTGYIEACITKEGIPLWEKDSGRLVMKAKMLELGKQNEQWFKAPSDHKVVDMNALMQSLKALQK</sequence>
<dbReference type="EMBL" id="CZQC01000020">
    <property type="protein sequence ID" value="CUS40605.1"/>
    <property type="molecule type" value="Genomic_DNA"/>
</dbReference>
<dbReference type="AlphaFoldDB" id="A0A160T902"/>
<name>A0A160T902_9ZZZZ</name>
<accession>A0A160T902</accession>
<evidence type="ECO:0000313" key="1">
    <source>
        <dbReference type="EMBL" id="CUS40605.1"/>
    </source>
</evidence>
<gene>
    <name evidence="1" type="ORF">MGWOODY_Tha2587</name>
</gene>
<organism evidence="1">
    <name type="scientific">hydrothermal vent metagenome</name>
    <dbReference type="NCBI Taxonomy" id="652676"/>
    <lineage>
        <taxon>unclassified sequences</taxon>
        <taxon>metagenomes</taxon>
        <taxon>ecological metagenomes</taxon>
    </lineage>
</organism>
<reference evidence="1" key="1">
    <citation type="submission" date="2015-10" db="EMBL/GenBank/DDBJ databases">
        <authorList>
            <person name="Gilbert D.G."/>
        </authorList>
    </citation>
    <scope>NUCLEOTIDE SEQUENCE</scope>
</reference>